<evidence type="ECO:0000313" key="2">
    <source>
        <dbReference type="EMBL" id="SHJ23332.1"/>
    </source>
</evidence>
<name>A0A1M6HMD0_9FIRM</name>
<dbReference type="STRING" id="1121432.SAMN02745219_02047"/>
<dbReference type="RefSeq" id="WP_072869389.1">
    <property type="nucleotide sequence ID" value="NZ_FQZM01000024.1"/>
</dbReference>
<dbReference type="InterPro" id="IPR043519">
    <property type="entry name" value="NT_sf"/>
</dbReference>
<dbReference type="CDD" id="cd05403">
    <property type="entry name" value="NT_KNTase_like"/>
    <property type="match status" value="1"/>
</dbReference>
<dbReference type="OrthoDB" id="9813766at2"/>
<evidence type="ECO:0000259" key="1">
    <source>
        <dbReference type="Pfam" id="PF01909"/>
    </source>
</evidence>
<dbReference type="Gene3D" id="3.30.460.10">
    <property type="entry name" value="Beta Polymerase, domain 2"/>
    <property type="match status" value="1"/>
</dbReference>
<dbReference type="InterPro" id="IPR002934">
    <property type="entry name" value="Polymerase_NTP_transf_dom"/>
</dbReference>
<evidence type="ECO:0000313" key="3">
    <source>
        <dbReference type="Proteomes" id="UP000184529"/>
    </source>
</evidence>
<protein>
    <recommendedName>
        <fullName evidence="1">Polymerase nucleotidyl transferase domain-containing protein</fullName>
    </recommendedName>
</protein>
<dbReference type="Proteomes" id="UP000184529">
    <property type="component" value="Unassembled WGS sequence"/>
</dbReference>
<dbReference type="Pfam" id="PF01909">
    <property type="entry name" value="NTP_transf_2"/>
    <property type="match status" value="1"/>
</dbReference>
<sequence length="173" mass="19691">MLESPVSQLKTFSAHHRQYIIAVLKEILDYYGDCLLGCAIFGSYARGDNRKNSDLDVLIILKKAPGFSRRLKEFVENIEMKHESLAQELYEQEDILCELSPYILTREEALKLHPIYYDLVGHHLIIYDPAGLIARIISATANILAQSGARKVRRSNTWEWQAENLGFPGGIDL</sequence>
<dbReference type="PANTHER" id="PTHR33933">
    <property type="entry name" value="NUCLEOTIDYLTRANSFERASE"/>
    <property type="match status" value="1"/>
</dbReference>
<keyword evidence="3" id="KW-1185">Reference proteome</keyword>
<dbReference type="SUPFAM" id="SSF81301">
    <property type="entry name" value="Nucleotidyltransferase"/>
    <property type="match status" value="1"/>
</dbReference>
<dbReference type="PANTHER" id="PTHR33933:SF1">
    <property type="entry name" value="PROTEIN ADENYLYLTRANSFERASE MNTA-RELATED"/>
    <property type="match status" value="1"/>
</dbReference>
<proteinExistence type="predicted"/>
<reference evidence="3" key="1">
    <citation type="submission" date="2016-11" db="EMBL/GenBank/DDBJ databases">
        <authorList>
            <person name="Varghese N."/>
            <person name="Submissions S."/>
        </authorList>
    </citation>
    <scope>NUCLEOTIDE SEQUENCE [LARGE SCALE GENOMIC DNA]</scope>
    <source>
        <strain evidence="3">DSM 16057</strain>
    </source>
</reference>
<feature type="domain" description="Polymerase nucleotidyl transferase" evidence="1">
    <location>
        <begin position="32"/>
        <end position="89"/>
    </location>
</feature>
<dbReference type="GO" id="GO:0016779">
    <property type="term" value="F:nucleotidyltransferase activity"/>
    <property type="evidence" value="ECO:0007669"/>
    <property type="project" value="InterPro"/>
</dbReference>
<organism evidence="2 3">
    <name type="scientific">Desulfofundulus thermosubterraneus DSM 16057</name>
    <dbReference type="NCBI Taxonomy" id="1121432"/>
    <lineage>
        <taxon>Bacteria</taxon>
        <taxon>Bacillati</taxon>
        <taxon>Bacillota</taxon>
        <taxon>Clostridia</taxon>
        <taxon>Eubacteriales</taxon>
        <taxon>Peptococcaceae</taxon>
        <taxon>Desulfofundulus</taxon>
    </lineage>
</organism>
<dbReference type="EMBL" id="FQZM01000024">
    <property type="protein sequence ID" value="SHJ23332.1"/>
    <property type="molecule type" value="Genomic_DNA"/>
</dbReference>
<accession>A0A1M6HMD0</accession>
<dbReference type="AlphaFoldDB" id="A0A1M6HMD0"/>
<gene>
    <name evidence="2" type="ORF">SAMN02745219_02047</name>
</gene>
<dbReference type="InterPro" id="IPR052548">
    <property type="entry name" value="Type_VII_TA_antitoxin"/>
</dbReference>